<reference evidence="1" key="1">
    <citation type="submission" date="2020-11" db="EMBL/GenBank/DDBJ databases">
        <title>Enhanced detection system for hospital associated transmission using whole genome sequencing surveillance.</title>
        <authorList>
            <person name="Harrison L.H."/>
            <person name="Van Tyne D."/>
            <person name="Marsh J.W."/>
            <person name="Griffith M.P."/>
            <person name="Snyder D.J."/>
            <person name="Cooper V.S."/>
            <person name="Mustapha M."/>
        </authorList>
    </citation>
    <scope>NUCLEOTIDE SEQUENCE</scope>
    <source>
        <strain evidence="1">STEN00091</strain>
    </source>
</reference>
<organism evidence="1 2">
    <name type="scientific">Stenotrophomonas maltophilia</name>
    <name type="common">Pseudomonas maltophilia</name>
    <name type="synonym">Xanthomonas maltophilia</name>
    <dbReference type="NCBI Taxonomy" id="40324"/>
    <lineage>
        <taxon>Bacteria</taxon>
        <taxon>Pseudomonadati</taxon>
        <taxon>Pseudomonadota</taxon>
        <taxon>Gammaproteobacteria</taxon>
        <taxon>Lysobacterales</taxon>
        <taxon>Lysobacteraceae</taxon>
        <taxon>Stenotrophomonas</taxon>
        <taxon>Stenotrophomonas maltophilia group</taxon>
    </lineage>
</organism>
<dbReference type="Gene3D" id="3.40.50.720">
    <property type="entry name" value="NAD(P)-binding Rossmann-like Domain"/>
    <property type="match status" value="1"/>
</dbReference>
<dbReference type="AlphaFoldDB" id="A0AA89WNQ3"/>
<dbReference type="InterPro" id="IPR036291">
    <property type="entry name" value="NAD(P)-bd_dom_sf"/>
</dbReference>
<accession>A0AA89WNQ3</accession>
<dbReference type="PANTHER" id="PTHR14097:SF7">
    <property type="entry name" value="OXIDOREDUCTASE HTATIP2"/>
    <property type="match status" value="1"/>
</dbReference>
<evidence type="ECO:0000313" key="2">
    <source>
        <dbReference type="Proteomes" id="UP000625930"/>
    </source>
</evidence>
<dbReference type="EMBL" id="JADUNP010000018">
    <property type="protein sequence ID" value="MBH1652566.1"/>
    <property type="molecule type" value="Genomic_DNA"/>
</dbReference>
<proteinExistence type="predicted"/>
<protein>
    <submittedName>
        <fullName evidence="1">NAD-dependent dehydratase</fullName>
    </submittedName>
</protein>
<gene>
    <name evidence="1" type="ORF">I5U67_10325</name>
</gene>
<sequence length="211" mass="22277">MRVMLRGATGRVGGLTLRRLLDDPRCSAVIAPTRRPLAVAHAKLENPVLAFDALPAAPGWARVDAVICALGSTIAQAGSREAFHRIDHDYPLAFALLAQAQGAQTYALNSAAGANPQSSIFYSRVKGELERDLRALGFASLTLVRPGLIGGERTEVRRGERLALTVLGALGPVLPRAWRINPASEIAKALVEVALAPQPGEHVVASSELVG</sequence>
<name>A0AA89WNQ3_STEMA</name>
<evidence type="ECO:0000313" key="1">
    <source>
        <dbReference type="EMBL" id="MBH1652566.1"/>
    </source>
</evidence>
<comment type="caution">
    <text evidence="1">The sequence shown here is derived from an EMBL/GenBank/DDBJ whole genome shotgun (WGS) entry which is preliminary data.</text>
</comment>
<dbReference type="PANTHER" id="PTHR14097">
    <property type="entry name" value="OXIDOREDUCTASE HTATIP2"/>
    <property type="match status" value="1"/>
</dbReference>
<dbReference type="Proteomes" id="UP000625930">
    <property type="component" value="Unassembled WGS sequence"/>
</dbReference>
<dbReference type="SUPFAM" id="SSF51735">
    <property type="entry name" value="NAD(P)-binding Rossmann-fold domains"/>
    <property type="match status" value="1"/>
</dbReference>